<dbReference type="Proteomes" id="UP000274920">
    <property type="component" value="Unassembled WGS sequence"/>
</dbReference>
<evidence type="ECO:0000259" key="1">
    <source>
        <dbReference type="Pfam" id="PF00535"/>
    </source>
</evidence>
<dbReference type="PANTHER" id="PTHR22916">
    <property type="entry name" value="GLYCOSYLTRANSFERASE"/>
    <property type="match status" value="1"/>
</dbReference>
<dbReference type="Gene3D" id="3.90.550.10">
    <property type="entry name" value="Spore Coat Polysaccharide Biosynthesis Protein SpsA, Chain A"/>
    <property type="match status" value="1"/>
</dbReference>
<sequence>MFTFIVTCYNQAEVITHALESIRYQIRRFGKGQKFQLIAADDGSEDQSCQVIEQWIEGNEELFERVDMLFREKNAGICRNYVEALRLVSGERFAVLNGDDLFSPYSLFDVTDLLDEYDMVCTAFLKFSGFGDMVRFYPTYLDVVLQNFIRGNILRRSIKLGCAVMGTAVYRKELLTEDVFDFILRFRTVNDRACFQKIVDKHENLRVCYVNRPFILYRISENSISNFNSPNRWLHNQEVAQLCRVERAEEKSGFFKAMLYLQEKSAAVRANPHYFVRLMRFFSPYYFIMLWLFVRNYREIVRMEHELIDPHWKRCSEYYKRIMERI</sequence>
<accession>A0A3R8JKA5</accession>
<dbReference type="SUPFAM" id="SSF53448">
    <property type="entry name" value="Nucleotide-diphospho-sugar transferases"/>
    <property type="match status" value="1"/>
</dbReference>
<dbReference type="Pfam" id="PF00535">
    <property type="entry name" value="Glycos_transf_2"/>
    <property type="match status" value="1"/>
</dbReference>
<dbReference type="GO" id="GO:0016758">
    <property type="term" value="F:hexosyltransferase activity"/>
    <property type="evidence" value="ECO:0007669"/>
    <property type="project" value="UniProtKB-ARBA"/>
</dbReference>
<dbReference type="EMBL" id="RHJS01000002">
    <property type="protein sequence ID" value="RRK30287.1"/>
    <property type="molecule type" value="Genomic_DNA"/>
</dbReference>
<dbReference type="CDD" id="cd00761">
    <property type="entry name" value="Glyco_tranf_GTA_type"/>
    <property type="match status" value="1"/>
</dbReference>
<protein>
    <submittedName>
        <fullName evidence="2">Glycosyltransferase family 2 protein</fullName>
    </submittedName>
</protein>
<dbReference type="InterPro" id="IPR001173">
    <property type="entry name" value="Glyco_trans_2-like"/>
</dbReference>
<keyword evidence="3" id="KW-1185">Reference proteome</keyword>
<keyword evidence="2" id="KW-0808">Transferase</keyword>
<gene>
    <name evidence="2" type="ORF">EBB54_02015</name>
</gene>
<evidence type="ECO:0000313" key="2">
    <source>
        <dbReference type="EMBL" id="RRK30287.1"/>
    </source>
</evidence>
<organism evidence="2 3">
    <name type="scientific">Schaedlerella arabinosiphila</name>
    <dbReference type="NCBI Taxonomy" id="2044587"/>
    <lineage>
        <taxon>Bacteria</taxon>
        <taxon>Bacillati</taxon>
        <taxon>Bacillota</taxon>
        <taxon>Clostridia</taxon>
        <taxon>Lachnospirales</taxon>
        <taxon>Lachnospiraceae</taxon>
        <taxon>Schaedlerella</taxon>
    </lineage>
</organism>
<name>A0A3R8JKA5_9FIRM</name>
<dbReference type="RefSeq" id="WP_125126134.1">
    <property type="nucleotide sequence ID" value="NZ_RHJS01000002.1"/>
</dbReference>
<comment type="caution">
    <text evidence="2">The sequence shown here is derived from an EMBL/GenBank/DDBJ whole genome shotgun (WGS) entry which is preliminary data.</text>
</comment>
<dbReference type="AlphaFoldDB" id="A0A3R8JKA5"/>
<evidence type="ECO:0000313" key="3">
    <source>
        <dbReference type="Proteomes" id="UP000274920"/>
    </source>
</evidence>
<feature type="domain" description="Glycosyltransferase 2-like" evidence="1">
    <location>
        <begin position="4"/>
        <end position="175"/>
    </location>
</feature>
<proteinExistence type="predicted"/>
<reference evidence="2" key="1">
    <citation type="submission" date="2018-10" db="EMBL/GenBank/DDBJ databases">
        <title>Schaedlerella arabinophila gen. nov. sp. nov., isolated from the mouse intestinal tract and comparative analysis with the genome of the closely related altered Schaedler flora strain ASF502.</title>
        <authorList>
            <person name="Miyake S."/>
            <person name="Soh M."/>
            <person name="Seedorf H."/>
        </authorList>
    </citation>
    <scope>NUCLEOTIDE SEQUENCE [LARGE SCALE GENOMIC DNA]</scope>
    <source>
        <strain evidence="2">DSM 106076</strain>
    </source>
</reference>
<dbReference type="PANTHER" id="PTHR22916:SF3">
    <property type="entry name" value="UDP-GLCNAC:BETAGAL BETA-1,3-N-ACETYLGLUCOSAMINYLTRANSFERASE-LIKE PROTEIN 1"/>
    <property type="match status" value="1"/>
</dbReference>
<dbReference type="InterPro" id="IPR029044">
    <property type="entry name" value="Nucleotide-diphossugar_trans"/>
</dbReference>